<feature type="domain" description="OmpR/PhoB-type" evidence="9">
    <location>
        <begin position="125"/>
        <end position="216"/>
    </location>
</feature>
<dbReference type="CDD" id="cd00383">
    <property type="entry name" value="trans_reg_C"/>
    <property type="match status" value="1"/>
</dbReference>
<dbReference type="RefSeq" id="WP_326833052.1">
    <property type="nucleotide sequence ID" value="NZ_VWSJ01000001.1"/>
</dbReference>
<dbReference type="Pfam" id="PF00072">
    <property type="entry name" value="Response_reg"/>
    <property type="match status" value="1"/>
</dbReference>
<dbReference type="SMART" id="SM00862">
    <property type="entry name" value="Trans_reg_C"/>
    <property type="match status" value="1"/>
</dbReference>
<gene>
    <name evidence="10" type="ORF">F1B92_00910</name>
</gene>
<proteinExistence type="predicted"/>
<sequence>MKILLLEDDFSYRKSIAEYLQSLGYEVDEACDGIEACDKIRDNFYHLLILDINVPEISGHEVMKYAKSLNLKTPIMIMTSLIDIDNMEIGYLLGCNEYLKKPFNIAELKFRVNELMRKYYSKDDKNLIKIDNFFYDTIAKHIKFNDKIINLSQKELELLDFLLTKKGTFVGIDEILTQIWADVESADVRMHIMKIRQKTSPNFIISKRGLGYKINV</sequence>
<evidence type="ECO:0000256" key="7">
    <source>
        <dbReference type="PROSITE-ProRule" id="PRU01091"/>
    </source>
</evidence>
<comment type="caution">
    <text evidence="10">The sequence shown here is derived from an EMBL/GenBank/DDBJ whole genome shotgun (WGS) entry which is preliminary data.</text>
</comment>
<feature type="domain" description="Response regulatory" evidence="8">
    <location>
        <begin position="2"/>
        <end position="116"/>
    </location>
</feature>
<evidence type="ECO:0000256" key="5">
    <source>
        <dbReference type="ARBA" id="ARBA00023163"/>
    </source>
</evidence>
<dbReference type="Proteomes" id="UP000476338">
    <property type="component" value="Unassembled WGS sequence"/>
</dbReference>
<dbReference type="Pfam" id="PF00486">
    <property type="entry name" value="Trans_reg_C"/>
    <property type="match status" value="1"/>
</dbReference>
<evidence type="ECO:0000259" key="9">
    <source>
        <dbReference type="PROSITE" id="PS51755"/>
    </source>
</evidence>
<dbReference type="GO" id="GO:0032993">
    <property type="term" value="C:protein-DNA complex"/>
    <property type="evidence" value="ECO:0007669"/>
    <property type="project" value="TreeGrafter"/>
</dbReference>
<reference evidence="10 11" key="1">
    <citation type="submission" date="2019-09" db="EMBL/GenBank/DDBJ databases">
        <authorList>
            <person name="Silva M."/>
            <person name="Pereira G."/>
            <person name="Lopes-Da-Costa L."/>
            <person name="Silva E."/>
        </authorList>
    </citation>
    <scope>NUCLEOTIDE SEQUENCE [LARGE SCALE GENOMIC DNA]</scope>
    <source>
        <strain evidence="10 11">FMV-PI01</strain>
    </source>
</reference>
<dbReference type="Gene3D" id="3.40.50.2300">
    <property type="match status" value="1"/>
</dbReference>
<accession>A0A6L5WHR0</accession>
<evidence type="ECO:0000313" key="10">
    <source>
        <dbReference type="EMBL" id="MSN95767.1"/>
    </source>
</evidence>
<keyword evidence="3" id="KW-0805">Transcription regulation</keyword>
<keyword evidence="5" id="KW-0804">Transcription</keyword>
<evidence type="ECO:0000256" key="1">
    <source>
        <dbReference type="ARBA" id="ARBA00022553"/>
    </source>
</evidence>
<feature type="modified residue" description="4-aspartylphosphate" evidence="6">
    <location>
        <position position="51"/>
    </location>
</feature>
<keyword evidence="2" id="KW-0902">Two-component regulatory system</keyword>
<feature type="DNA-binding region" description="OmpR/PhoB-type" evidence="7">
    <location>
        <begin position="125"/>
        <end position="216"/>
    </location>
</feature>
<dbReference type="InterPro" id="IPR039420">
    <property type="entry name" value="WalR-like"/>
</dbReference>
<dbReference type="GO" id="GO:0006355">
    <property type="term" value="P:regulation of DNA-templated transcription"/>
    <property type="evidence" value="ECO:0007669"/>
    <property type="project" value="InterPro"/>
</dbReference>
<dbReference type="InterPro" id="IPR001867">
    <property type="entry name" value="OmpR/PhoB-type_DNA-bd"/>
</dbReference>
<protein>
    <submittedName>
        <fullName evidence="10">Response regulator transcription factor</fullName>
    </submittedName>
</protein>
<reference evidence="10 11" key="2">
    <citation type="submission" date="2020-03" db="EMBL/GenBank/DDBJ databases">
        <title>Campylobacter portucalensis sp. nov., a new species of Campylobacter isolated from the reproductive tract of bulls.</title>
        <authorList>
            <person name="Silva M.F."/>
            <person name="Pereira G."/>
            <person name="Carneiro C."/>
            <person name="Hemphill A."/>
            <person name="Mateus L."/>
            <person name="Lopes-Da-Costa L."/>
            <person name="Silva E."/>
        </authorList>
    </citation>
    <scope>NUCLEOTIDE SEQUENCE [LARGE SCALE GENOMIC DNA]</scope>
    <source>
        <strain evidence="10 11">FMV-PI01</strain>
    </source>
</reference>
<dbReference type="GO" id="GO:0000156">
    <property type="term" value="F:phosphorelay response regulator activity"/>
    <property type="evidence" value="ECO:0007669"/>
    <property type="project" value="TreeGrafter"/>
</dbReference>
<name>A0A6L5WHR0_9BACT</name>
<keyword evidence="1 6" id="KW-0597">Phosphoprotein</keyword>
<dbReference type="AlphaFoldDB" id="A0A6L5WHR0"/>
<dbReference type="InterPro" id="IPR001789">
    <property type="entry name" value="Sig_transdc_resp-reg_receiver"/>
</dbReference>
<dbReference type="PANTHER" id="PTHR48111">
    <property type="entry name" value="REGULATOR OF RPOS"/>
    <property type="match status" value="1"/>
</dbReference>
<keyword evidence="4 7" id="KW-0238">DNA-binding</keyword>
<keyword evidence="11" id="KW-1185">Reference proteome</keyword>
<dbReference type="GO" id="GO:0000976">
    <property type="term" value="F:transcription cis-regulatory region binding"/>
    <property type="evidence" value="ECO:0007669"/>
    <property type="project" value="TreeGrafter"/>
</dbReference>
<organism evidence="10 11">
    <name type="scientific">Campylobacter portucalensis</name>
    <dbReference type="NCBI Taxonomy" id="2608384"/>
    <lineage>
        <taxon>Bacteria</taxon>
        <taxon>Pseudomonadati</taxon>
        <taxon>Campylobacterota</taxon>
        <taxon>Epsilonproteobacteria</taxon>
        <taxon>Campylobacterales</taxon>
        <taxon>Campylobacteraceae</taxon>
        <taxon>Campylobacter</taxon>
    </lineage>
</organism>
<dbReference type="PROSITE" id="PS51755">
    <property type="entry name" value="OMPR_PHOB"/>
    <property type="match status" value="1"/>
</dbReference>
<dbReference type="PROSITE" id="PS50110">
    <property type="entry name" value="RESPONSE_REGULATORY"/>
    <property type="match status" value="1"/>
</dbReference>
<dbReference type="EMBL" id="VWSJ01000001">
    <property type="protein sequence ID" value="MSN95767.1"/>
    <property type="molecule type" value="Genomic_DNA"/>
</dbReference>
<dbReference type="SUPFAM" id="SSF52172">
    <property type="entry name" value="CheY-like"/>
    <property type="match status" value="1"/>
</dbReference>
<dbReference type="GO" id="GO:0005829">
    <property type="term" value="C:cytosol"/>
    <property type="evidence" value="ECO:0007669"/>
    <property type="project" value="TreeGrafter"/>
</dbReference>
<evidence type="ECO:0000256" key="4">
    <source>
        <dbReference type="ARBA" id="ARBA00023125"/>
    </source>
</evidence>
<evidence type="ECO:0000256" key="2">
    <source>
        <dbReference type="ARBA" id="ARBA00023012"/>
    </source>
</evidence>
<dbReference type="InterPro" id="IPR036388">
    <property type="entry name" value="WH-like_DNA-bd_sf"/>
</dbReference>
<evidence type="ECO:0000256" key="3">
    <source>
        <dbReference type="ARBA" id="ARBA00023015"/>
    </source>
</evidence>
<evidence type="ECO:0000313" key="11">
    <source>
        <dbReference type="Proteomes" id="UP000476338"/>
    </source>
</evidence>
<dbReference type="SMART" id="SM00448">
    <property type="entry name" value="REC"/>
    <property type="match status" value="1"/>
</dbReference>
<evidence type="ECO:0000256" key="6">
    <source>
        <dbReference type="PROSITE-ProRule" id="PRU00169"/>
    </source>
</evidence>
<dbReference type="Gene3D" id="1.10.10.10">
    <property type="entry name" value="Winged helix-like DNA-binding domain superfamily/Winged helix DNA-binding domain"/>
    <property type="match status" value="1"/>
</dbReference>
<dbReference type="InterPro" id="IPR011006">
    <property type="entry name" value="CheY-like_superfamily"/>
</dbReference>
<evidence type="ECO:0000259" key="8">
    <source>
        <dbReference type="PROSITE" id="PS50110"/>
    </source>
</evidence>
<dbReference type="PANTHER" id="PTHR48111:SF1">
    <property type="entry name" value="TWO-COMPONENT RESPONSE REGULATOR ORR33"/>
    <property type="match status" value="1"/>
</dbReference>